<proteinExistence type="predicted"/>
<keyword evidence="4" id="KW-1185">Reference proteome</keyword>
<dbReference type="InterPro" id="IPR003959">
    <property type="entry name" value="ATPase_AAA_core"/>
</dbReference>
<dbReference type="PANTHER" id="PTHR32182:SF25">
    <property type="entry name" value="SLR1056 PROTEIN"/>
    <property type="match status" value="1"/>
</dbReference>
<dbReference type="GO" id="GO:0006302">
    <property type="term" value="P:double-strand break repair"/>
    <property type="evidence" value="ECO:0007669"/>
    <property type="project" value="TreeGrafter"/>
</dbReference>
<sequence length="494" mass="56523">MKLLRLWIDRFKNLRNCEIHFERAFLLNTFIGGNGSGKSNLIEAILHILLDTYLNKTPPFDFRLEYEAQRRHIVLSATEGCLRSIVDDREVPLKHFTRRLRDGEAQVFYPETTFAYYSGDCARVARLLKRYTASFRSLVREPGRDNYRPLFVLSTNQQARHILLALIAHRHVDFFERLDIAGACNIKIVLQSPKGFDPEKDEPILWGTTGKVGRVISALAETADLVESHKVKRPIVDDGAIAGYAFTETRTYTYEENMNPEQRLWKLALRLERGHDNLYLSLEHLAARGMLKSVTFDLVGEANRQIFDFDQLSEGEKQLIAVIGAIRLTNQRDNLILLDEPDTHLNPQWSWEYPELLDEAFNAFQKSHSTVLMATHDPVVISGLVREQIFLAHGNGIDHVTFDHPYRHPRGQGVANLLCSSEFFGLPSSLDKKTQALMDERLRLSLKETLTEDDKQRLKELNADLEILQSGISERDPDYVAFLRSRHEAGRGGG</sequence>
<dbReference type="Pfam" id="PF13304">
    <property type="entry name" value="AAA_21"/>
    <property type="match status" value="1"/>
</dbReference>
<reference evidence="3" key="1">
    <citation type="submission" date="2021-03" db="EMBL/GenBank/DDBJ databases">
        <title>Acanthopleuribacteraceae sp. M133.</title>
        <authorList>
            <person name="Wang G."/>
        </authorList>
    </citation>
    <scope>NUCLEOTIDE SEQUENCE</scope>
    <source>
        <strain evidence="3">M133</strain>
    </source>
</reference>
<dbReference type="Pfam" id="PF13175">
    <property type="entry name" value="AAA_15"/>
    <property type="match status" value="1"/>
</dbReference>
<evidence type="ECO:0000259" key="1">
    <source>
        <dbReference type="Pfam" id="PF13175"/>
    </source>
</evidence>
<dbReference type="AlphaFoldDB" id="A0A8A4TW70"/>
<evidence type="ECO:0000259" key="2">
    <source>
        <dbReference type="Pfam" id="PF13304"/>
    </source>
</evidence>
<name>A0A8A4TW70_SULCO</name>
<organism evidence="3 4">
    <name type="scientific">Sulfidibacter corallicola</name>
    <dbReference type="NCBI Taxonomy" id="2818388"/>
    <lineage>
        <taxon>Bacteria</taxon>
        <taxon>Pseudomonadati</taxon>
        <taxon>Acidobacteriota</taxon>
        <taxon>Holophagae</taxon>
        <taxon>Acanthopleuribacterales</taxon>
        <taxon>Acanthopleuribacteraceae</taxon>
        <taxon>Sulfidibacter</taxon>
    </lineage>
</organism>
<feature type="domain" description="ATPase AAA-type core" evidence="2">
    <location>
        <begin position="262"/>
        <end position="382"/>
    </location>
</feature>
<dbReference type="KEGG" id="scor:J3U87_12210"/>
<dbReference type="Gene3D" id="3.40.50.300">
    <property type="entry name" value="P-loop containing nucleotide triphosphate hydrolases"/>
    <property type="match status" value="2"/>
</dbReference>
<feature type="domain" description="Endonuclease GajA/Old nuclease/RecF-like AAA" evidence="1">
    <location>
        <begin position="1"/>
        <end position="51"/>
    </location>
</feature>
<dbReference type="GO" id="GO:0016887">
    <property type="term" value="F:ATP hydrolysis activity"/>
    <property type="evidence" value="ECO:0007669"/>
    <property type="project" value="InterPro"/>
</dbReference>
<dbReference type="InterPro" id="IPR041685">
    <property type="entry name" value="AAA_GajA/Old/RecF-like"/>
</dbReference>
<dbReference type="EMBL" id="CP071793">
    <property type="protein sequence ID" value="QTD53212.1"/>
    <property type="molecule type" value="Genomic_DNA"/>
</dbReference>
<protein>
    <submittedName>
        <fullName evidence="3">AAA family ATPase</fullName>
    </submittedName>
</protein>
<dbReference type="CDD" id="cd00267">
    <property type="entry name" value="ABC_ATPase"/>
    <property type="match status" value="1"/>
</dbReference>
<dbReference type="GO" id="GO:0005524">
    <property type="term" value="F:ATP binding"/>
    <property type="evidence" value="ECO:0007669"/>
    <property type="project" value="InterPro"/>
</dbReference>
<dbReference type="PANTHER" id="PTHR32182">
    <property type="entry name" value="DNA REPLICATION AND REPAIR PROTEIN RECF"/>
    <property type="match status" value="1"/>
</dbReference>
<dbReference type="Proteomes" id="UP000663929">
    <property type="component" value="Chromosome"/>
</dbReference>
<evidence type="ECO:0000313" key="3">
    <source>
        <dbReference type="EMBL" id="QTD53212.1"/>
    </source>
</evidence>
<dbReference type="RefSeq" id="WP_237383312.1">
    <property type="nucleotide sequence ID" value="NZ_CP071793.1"/>
</dbReference>
<dbReference type="GO" id="GO:0000731">
    <property type="term" value="P:DNA synthesis involved in DNA repair"/>
    <property type="evidence" value="ECO:0007669"/>
    <property type="project" value="TreeGrafter"/>
</dbReference>
<accession>A0A8A4TW70</accession>
<evidence type="ECO:0000313" key="4">
    <source>
        <dbReference type="Proteomes" id="UP000663929"/>
    </source>
</evidence>
<dbReference type="SUPFAM" id="SSF52540">
    <property type="entry name" value="P-loop containing nucleoside triphosphate hydrolases"/>
    <property type="match status" value="1"/>
</dbReference>
<gene>
    <name evidence="3" type="ORF">J3U87_12210</name>
</gene>
<dbReference type="InterPro" id="IPR027417">
    <property type="entry name" value="P-loop_NTPase"/>
</dbReference>